<dbReference type="Pfam" id="PF17917">
    <property type="entry name" value="RT_RNaseH"/>
    <property type="match status" value="1"/>
</dbReference>
<dbReference type="GO" id="GO:0003964">
    <property type="term" value="F:RNA-directed DNA polymerase activity"/>
    <property type="evidence" value="ECO:0007669"/>
    <property type="project" value="UniProtKB-KW"/>
</dbReference>
<accession>A0AB40B4A0</accession>
<dbReference type="AlphaFoldDB" id="A0AB40B4A0"/>
<keyword evidence="1" id="KW-0808">Transferase</keyword>
<feature type="domain" description="Reverse transcriptase RNase H-like" evidence="7">
    <location>
        <begin position="2"/>
        <end position="33"/>
    </location>
</feature>
<evidence type="ECO:0000259" key="7">
    <source>
        <dbReference type="Pfam" id="PF17917"/>
    </source>
</evidence>
<dbReference type="PANTHER" id="PTHR34072:SF57">
    <property type="entry name" value="RNA-DIRECTED DNA POLYMERASE"/>
    <property type="match status" value="1"/>
</dbReference>
<organism evidence="8 9">
    <name type="scientific">Dioscorea cayennensis subsp. rotundata</name>
    <name type="common">White Guinea yam</name>
    <name type="synonym">Dioscorea rotundata</name>
    <dbReference type="NCBI Taxonomy" id="55577"/>
    <lineage>
        <taxon>Eukaryota</taxon>
        <taxon>Viridiplantae</taxon>
        <taxon>Streptophyta</taxon>
        <taxon>Embryophyta</taxon>
        <taxon>Tracheophyta</taxon>
        <taxon>Spermatophyta</taxon>
        <taxon>Magnoliopsida</taxon>
        <taxon>Liliopsida</taxon>
        <taxon>Dioscoreales</taxon>
        <taxon>Dioscoreaceae</taxon>
        <taxon>Dioscorea</taxon>
    </lineage>
</organism>
<keyword evidence="3" id="KW-0540">Nuclease</keyword>
<protein>
    <submittedName>
        <fullName evidence="9">Uncharacterized protein LOC120258718</fullName>
    </submittedName>
</protein>
<dbReference type="InterPro" id="IPR041373">
    <property type="entry name" value="RT_RNaseH"/>
</dbReference>
<keyword evidence="8" id="KW-1185">Reference proteome</keyword>
<proteinExistence type="predicted"/>
<sequence length="158" mass="18910">MVVYTDHSALRYLLSKSDAKPRLIRWVLLLQEFDLEIKDTRRAENLAADHLSSLENPNLKTLREKDINDSFSEEHLYNIQVMEEFKPPWFADFANYLVGTNWGHYNANRTAKKILDSGEKRKLQLNELDEWRATAYENYKLYKERVKGYHDKHIKHRK</sequence>
<evidence type="ECO:0000256" key="4">
    <source>
        <dbReference type="ARBA" id="ARBA00022759"/>
    </source>
</evidence>
<name>A0AB40B4A0_DIOCR</name>
<keyword evidence="4" id="KW-0255">Endonuclease</keyword>
<dbReference type="PANTHER" id="PTHR34072">
    <property type="entry name" value="ENZYMATIC POLYPROTEIN-RELATED"/>
    <property type="match status" value="1"/>
</dbReference>
<keyword evidence="2" id="KW-0548">Nucleotidyltransferase</keyword>
<reference evidence="9" key="1">
    <citation type="submission" date="2025-08" db="UniProtKB">
        <authorList>
            <consortium name="RefSeq"/>
        </authorList>
    </citation>
    <scope>IDENTIFICATION</scope>
</reference>
<dbReference type="GO" id="GO:0004519">
    <property type="term" value="F:endonuclease activity"/>
    <property type="evidence" value="ECO:0007669"/>
    <property type="project" value="UniProtKB-KW"/>
</dbReference>
<evidence type="ECO:0000256" key="5">
    <source>
        <dbReference type="ARBA" id="ARBA00022801"/>
    </source>
</evidence>
<gene>
    <name evidence="9" type="primary">LOC120258718</name>
</gene>
<evidence type="ECO:0000313" key="8">
    <source>
        <dbReference type="Proteomes" id="UP001515500"/>
    </source>
</evidence>
<keyword evidence="5" id="KW-0378">Hydrolase</keyword>
<keyword evidence="6" id="KW-0695">RNA-directed DNA polymerase</keyword>
<dbReference type="GeneID" id="120258718"/>
<evidence type="ECO:0000313" key="9">
    <source>
        <dbReference type="RefSeq" id="XP_039122093.1"/>
    </source>
</evidence>
<evidence type="ECO:0000256" key="2">
    <source>
        <dbReference type="ARBA" id="ARBA00022695"/>
    </source>
</evidence>
<dbReference type="GO" id="GO:0016787">
    <property type="term" value="F:hydrolase activity"/>
    <property type="evidence" value="ECO:0007669"/>
    <property type="project" value="UniProtKB-KW"/>
</dbReference>
<evidence type="ECO:0000256" key="1">
    <source>
        <dbReference type="ARBA" id="ARBA00022679"/>
    </source>
</evidence>
<evidence type="ECO:0000256" key="6">
    <source>
        <dbReference type="ARBA" id="ARBA00022918"/>
    </source>
</evidence>
<dbReference type="Proteomes" id="UP001515500">
    <property type="component" value="Chromosome 4"/>
</dbReference>
<evidence type="ECO:0000256" key="3">
    <source>
        <dbReference type="ARBA" id="ARBA00022722"/>
    </source>
</evidence>
<dbReference type="RefSeq" id="XP_039122093.1">
    <property type="nucleotide sequence ID" value="XM_039266159.1"/>
</dbReference>